<comment type="caution">
    <text evidence="2">The sequence shown here is derived from an EMBL/GenBank/DDBJ whole genome shotgun (WGS) entry which is preliminary data.</text>
</comment>
<name>A0AAD6ZUW7_9AGAR</name>
<evidence type="ECO:0000256" key="1">
    <source>
        <dbReference type="SAM" id="MobiDB-lite"/>
    </source>
</evidence>
<reference evidence="2" key="1">
    <citation type="submission" date="2023-03" db="EMBL/GenBank/DDBJ databases">
        <title>Massive genome expansion in bonnet fungi (Mycena s.s.) driven by repeated elements and novel gene families across ecological guilds.</title>
        <authorList>
            <consortium name="Lawrence Berkeley National Laboratory"/>
            <person name="Harder C.B."/>
            <person name="Miyauchi S."/>
            <person name="Viragh M."/>
            <person name="Kuo A."/>
            <person name="Thoen E."/>
            <person name="Andreopoulos B."/>
            <person name="Lu D."/>
            <person name="Skrede I."/>
            <person name="Drula E."/>
            <person name="Henrissat B."/>
            <person name="Morin E."/>
            <person name="Kohler A."/>
            <person name="Barry K."/>
            <person name="LaButti K."/>
            <person name="Morin E."/>
            <person name="Salamov A."/>
            <person name="Lipzen A."/>
            <person name="Mereny Z."/>
            <person name="Hegedus B."/>
            <person name="Baldrian P."/>
            <person name="Stursova M."/>
            <person name="Weitz H."/>
            <person name="Taylor A."/>
            <person name="Grigoriev I.V."/>
            <person name="Nagy L.G."/>
            <person name="Martin F."/>
            <person name="Kauserud H."/>
        </authorList>
    </citation>
    <scope>NUCLEOTIDE SEQUENCE</scope>
    <source>
        <strain evidence="2">CBHHK002</strain>
    </source>
</reference>
<dbReference type="AlphaFoldDB" id="A0AAD6ZUW7"/>
<keyword evidence="3" id="KW-1185">Reference proteome</keyword>
<proteinExistence type="predicted"/>
<sequence>MAPLSGTYPLDGGVIQAGILSAMEVDQMTLDLGGMGIQGAEAAAGVEAEEMEAVEAAEAENQLLWEMTLPDTLACHFADLLQCDPPAHDGWTYRSPINPEDPTVPRRVQQGNQAGCLQRDLAAMCAESEARMAAAAEEGAPSVESMNRESPTPSEMESIEIQNPFLSALPVAASSGVLHLMGQDKASSSSTQVQDFNEKMDNPPWHWTTDKDNDSSMGPTM</sequence>
<protein>
    <submittedName>
        <fullName evidence="2">Uncharacterized protein</fullName>
    </submittedName>
</protein>
<organism evidence="2 3">
    <name type="scientific">Mycena albidolilacea</name>
    <dbReference type="NCBI Taxonomy" id="1033008"/>
    <lineage>
        <taxon>Eukaryota</taxon>
        <taxon>Fungi</taxon>
        <taxon>Dikarya</taxon>
        <taxon>Basidiomycota</taxon>
        <taxon>Agaricomycotina</taxon>
        <taxon>Agaricomycetes</taxon>
        <taxon>Agaricomycetidae</taxon>
        <taxon>Agaricales</taxon>
        <taxon>Marasmiineae</taxon>
        <taxon>Mycenaceae</taxon>
        <taxon>Mycena</taxon>
    </lineage>
</organism>
<feature type="region of interest" description="Disordered" evidence="1">
    <location>
        <begin position="183"/>
        <end position="221"/>
    </location>
</feature>
<dbReference type="Proteomes" id="UP001218218">
    <property type="component" value="Unassembled WGS sequence"/>
</dbReference>
<evidence type="ECO:0000313" key="2">
    <source>
        <dbReference type="EMBL" id="KAJ7339960.1"/>
    </source>
</evidence>
<dbReference type="EMBL" id="JARIHO010000027">
    <property type="protein sequence ID" value="KAJ7339960.1"/>
    <property type="molecule type" value="Genomic_DNA"/>
</dbReference>
<evidence type="ECO:0000313" key="3">
    <source>
        <dbReference type="Proteomes" id="UP001218218"/>
    </source>
</evidence>
<feature type="compositionally biased region" description="Polar residues" evidence="1">
    <location>
        <begin position="185"/>
        <end position="195"/>
    </location>
</feature>
<accession>A0AAD6ZUW7</accession>
<gene>
    <name evidence="2" type="ORF">DFH08DRAFT_963984</name>
</gene>